<gene>
    <name evidence="4" type="ORF">GQ607_009433</name>
</gene>
<dbReference type="EMBL" id="WOWK01000053">
    <property type="protein sequence ID" value="KAF0323315.1"/>
    <property type="molecule type" value="Genomic_DNA"/>
</dbReference>
<keyword evidence="5" id="KW-1185">Reference proteome</keyword>
<evidence type="ECO:0000256" key="2">
    <source>
        <dbReference type="SAM" id="Phobius"/>
    </source>
</evidence>
<evidence type="ECO:0000256" key="1">
    <source>
        <dbReference type="SAM" id="MobiDB-lite"/>
    </source>
</evidence>
<keyword evidence="2" id="KW-0472">Membrane</keyword>
<keyword evidence="2" id="KW-1133">Transmembrane helix</keyword>
<dbReference type="AlphaFoldDB" id="A0A8H3WBV1"/>
<comment type="caution">
    <text evidence="4">The sequence shown here is derived from an EMBL/GenBank/DDBJ whole genome shotgun (WGS) entry which is preliminary data.</text>
</comment>
<accession>A0A8H3WBV1</accession>
<proteinExistence type="predicted"/>
<reference evidence="4 5" key="1">
    <citation type="submission" date="2019-12" db="EMBL/GenBank/DDBJ databases">
        <title>A genome sequence resource for the geographically widespread anthracnose pathogen Colletotrichum asianum.</title>
        <authorList>
            <person name="Meng Y."/>
        </authorList>
    </citation>
    <scope>NUCLEOTIDE SEQUENCE [LARGE SCALE GENOMIC DNA]</scope>
    <source>
        <strain evidence="4 5">ICMP 18580</strain>
    </source>
</reference>
<dbReference type="Proteomes" id="UP000434172">
    <property type="component" value="Unassembled WGS sequence"/>
</dbReference>
<feature type="signal peptide" evidence="3">
    <location>
        <begin position="1"/>
        <end position="17"/>
    </location>
</feature>
<name>A0A8H3WBV1_9PEZI</name>
<sequence>MATSLSLFVVNFHLVESTDTGQTRQAVTAFASPCIGDGQRREGLFGGNFSASPWPSVPAYQHYEPTPGTRKEEKSVSIGVTEGPPGALGGSSEGDKTRESKGLARKREITRASPWAPRAAPRRHWGGPSFVVRISFSMSARILIGCPDAGRLLLVTDWCRAMFWSSVSKFFSIYFYFVLVLGERDRYQAVMG</sequence>
<keyword evidence="2" id="KW-0812">Transmembrane</keyword>
<evidence type="ECO:0000313" key="4">
    <source>
        <dbReference type="EMBL" id="KAF0323315.1"/>
    </source>
</evidence>
<evidence type="ECO:0000256" key="3">
    <source>
        <dbReference type="SAM" id="SignalP"/>
    </source>
</evidence>
<organism evidence="4 5">
    <name type="scientific">Colletotrichum asianum</name>
    <dbReference type="NCBI Taxonomy" id="702518"/>
    <lineage>
        <taxon>Eukaryota</taxon>
        <taxon>Fungi</taxon>
        <taxon>Dikarya</taxon>
        <taxon>Ascomycota</taxon>
        <taxon>Pezizomycotina</taxon>
        <taxon>Sordariomycetes</taxon>
        <taxon>Hypocreomycetidae</taxon>
        <taxon>Glomerellales</taxon>
        <taxon>Glomerellaceae</taxon>
        <taxon>Colletotrichum</taxon>
        <taxon>Colletotrichum gloeosporioides species complex</taxon>
    </lineage>
</organism>
<protein>
    <submittedName>
        <fullName evidence="4">Uncharacterized protein</fullName>
    </submittedName>
</protein>
<feature type="chain" id="PRO_5034361624" evidence="3">
    <location>
        <begin position="18"/>
        <end position="192"/>
    </location>
</feature>
<feature type="transmembrane region" description="Helical" evidence="2">
    <location>
        <begin position="161"/>
        <end position="182"/>
    </location>
</feature>
<feature type="region of interest" description="Disordered" evidence="1">
    <location>
        <begin position="65"/>
        <end position="107"/>
    </location>
</feature>
<keyword evidence="3" id="KW-0732">Signal</keyword>
<evidence type="ECO:0000313" key="5">
    <source>
        <dbReference type="Proteomes" id="UP000434172"/>
    </source>
</evidence>
<feature type="compositionally biased region" description="Basic and acidic residues" evidence="1">
    <location>
        <begin position="93"/>
        <end position="107"/>
    </location>
</feature>